<sequence length="266" mass="29631">MRFIHISDTHLGPSPTFTYNGFNSYRHLEKVIETINSLPFAVDFVLHSGDVTEYGSSEEYALARRLLERLRFPVKYAVGNHDNGMLLQNALLGIESPSGRYDHCFTVDGVQVVILDTNNGFVPNGTLTERQLSDLRKLCTPEGAPLILVLHHPPVPLDTPWIAEGWAGFGHRSMLLNESEAFRAAIAPARERLRGVFFGHIHRAFQVQRDGILYCSAPSTVIQFAAYPEQRDPKPAPDEPPAFALVTLNGAQLTVRQYALSRPESP</sequence>
<evidence type="ECO:0000313" key="6">
    <source>
        <dbReference type="EMBL" id="PJF36390.1"/>
    </source>
</evidence>
<evidence type="ECO:0000259" key="5">
    <source>
        <dbReference type="Pfam" id="PF00149"/>
    </source>
</evidence>
<proteinExistence type="inferred from homology"/>
<dbReference type="Gene3D" id="3.60.21.10">
    <property type="match status" value="1"/>
</dbReference>
<dbReference type="AlphaFoldDB" id="A0A2M8PFR6"/>
<evidence type="ECO:0000256" key="1">
    <source>
        <dbReference type="ARBA" id="ARBA00022723"/>
    </source>
</evidence>
<comment type="caution">
    <text evidence="6">The sequence shown here is derived from an EMBL/GenBank/DDBJ whole genome shotgun (WGS) entry which is preliminary data.</text>
</comment>
<name>A0A2M8PFR6_9CHLR</name>
<dbReference type="GO" id="GO:0016787">
    <property type="term" value="F:hydrolase activity"/>
    <property type="evidence" value="ECO:0007669"/>
    <property type="project" value="UniProtKB-KW"/>
</dbReference>
<accession>A0A2M8PFR6</accession>
<evidence type="ECO:0000256" key="3">
    <source>
        <dbReference type="ARBA" id="ARBA00023004"/>
    </source>
</evidence>
<dbReference type="InterPro" id="IPR050884">
    <property type="entry name" value="CNP_phosphodiesterase-III"/>
</dbReference>
<organism evidence="6 7">
    <name type="scientific">Candidatus Thermofonsia Clade 1 bacterium</name>
    <dbReference type="NCBI Taxonomy" id="2364210"/>
    <lineage>
        <taxon>Bacteria</taxon>
        <taxon>Bacillati</taxon>
        <taxon>Chloroflexota</taxon>
        <taxon>Candidatus Thermofontia</taxon>
        <taxon>Candidatus Thermofonsia Clade 1</taxon>
    </lineage>
</organism>
<dbReference type="SUPFAM" id="SSF56300">
    <property type="entry name" value="Metallo-dependent phosphatases"/>
    <property type="match status" value="1"/>
</dbReference>
<dbReference type="InterPro" id="IPR004843">
    <property type="entry name" value="Calcineurin-like_PHP"/>
</dbReference>
<keyword evidence="2" id="KW-0378">Hydrolase</keyword>
<dbReference type="EMBL" id="PGTM01000057">
    <property type="protein sequence ID" value="PJF36390.1"/>
    <property type="molecule type" value="Genomic_DNA"/>
</dbReference>
<reference evidence="6 7" key="1">
    <citation type="submission" date="2017-11" db="EMBL/GenBank/DDBJ databases">
        <title>Evolution of Phototrophy in the Chloroflexi Phylum Driven by Horizontal Gene Transfer.</title>
        <authorList>
            <person name="Ward L.M."/>
            <person name="Hemp J."/>
            <person name="Shih P.M."/>
            <person name="Mcglynn S.E."/>
            <person name="Fischer W."/>
        </authorList>
    </citation>
    <scope>NUCLEOTIDE SEQUENCE [LARGE SCALE GENOMIC DNA]</scope>
    <source>
        <strain evidence="6">JP3_13</strain>
    </source>
</reference>
<comment type="similarity">
    <text evidence="4">Belongs to the cyclic nucleotide phosphodiesterase class-III family.</text>
</comment>
<gene>
    <name evidence="6" type="ORF">CUN49_05635</name>
</gene>
<dbReference type="GO" id="GO:0046872">
    <property type="term" value="F:metal ion binding"/>
    <property type="evidence" value="ECO:0007669"/>
    <property type="project" value="UniProtKB-KW"/>
</dbReference>
<dbReference type="Proteomes" id="UP000229681">
    <property type="component" value="Unassembled WGS sequence"/>
</dbReference>
<evidence type="ECO:0000256" key="4">
    <source>
        <dbReference type="ARBA" id="ARBA00025742"/>
    </source>
</evidence>
<evidence type="ECO:0000313" key="7">
    <source>
        <dbReference type="Proteomes" id="UP000229681"/>
    </source>
</evidence>
<dbReference type="Pfam" id="PF00149">
    <property type="entry name" value="Metallophos"/>
    <property type="match status" value="1"/>
</dbReference>
<dbReference type="PANTHER" id="PTHR42988:SF2">
    <property type="entry name" value="CYCLIC NUCLEOTIDE PHOSPHODIESTERASE CBUA0032-RELATED"/>
    <property type="match status" value="1"/>
</dbReference>
<keyword evidence="3" id="KW-0408">Iron</keyword>
<keyword evidence="1" id="KW-0479">Metal-binding</keyword>
<evidence type="ECO:0000256" key="2">
    <source>
        <dbReference type="ARBA" id="ARBA00022801"/>
    </source>
</evidence>
<dbReference type="InterPro" id="IPR029052">
    <property type="entry name" value="Metallo-depent_PP-like"/>
</dbReference>
<protein>
    <recommendedName>
        <fullName evidence="5">Calcineurin-like phosphoesterase domain-containing protein</fullName>
    </recommendedName>
</protein>
<dbReference type="PANTHER" id="PTHR42988">
    <property type="entry name" value="PHOSPHOHYDROLASE"/>
    <property type="match status" value="1"/>
</dbReference>
<feature type="domain" description="Calcineurin-like phosphoesterase" evidence="5">
    <location>
        <begin position="1"/>
        <end position="203"/>
    </location>
</feature>